<reference evidence="3" key="2">
    <citation type="submission" date="2020-09" db="EMBL/GenBank/DDBJ databases">
        <authorList>
            <person name="Sun Q."/>
            <person name="Zhou Y."/>
        </authorList>
    </citation>
    <scope>NUCLEOTIDE SEQUENCE</scope>
    <source>
        <strain evidence="3">CGMCC 1.15448</strain>
    </source>
</reference>
<keyword evidence="4" id="KW-1185">Reference proteome</keyword>
<dbReference type="EMBL" id="BMJC01000001">
    <property type="protein sequence ID" value="GGA81519.1"/>
    <property type="molecule type" value="Genomic_DNA"/>
</dbReference>
<reference evidence="3" key="1">
    <citation type="journal article" date="2014" name="Int. J. Syst. Evol. Microbiol.">
        <title>Complete genome sequence of Corynebacterium casei LMG S-19264T (=DSM 44701T), isolated from a smear-ripened cheese.</title>
        <authorList>
            <consortium name="US DOE Joint Genome Institute (JGI-PGF)"/>
            <person name="Walter F."/>
            <person name="Albersmeier A."/>
            <person name="Kalinowski J."/>
            <person name="Ruckert C."/>
        </authorList>
    </citation>
    <scope>NUCLEOTIDE SEQUENCE</scope>
    <source>
        <strain evidence="3">CGMCC 1.15448</strain>
    </source>
</reference>
<gene>
    <name evidence="3" type="ORF">GCM10011511_00570</name>
</gene>
<dbReference type="Proteomes" id="UP000607559">
    <property type="component" value="Unassembled WGS sequence"/>
</dbReference>
<dbReference type="InterPro" id="IPR011055">
    <property type="entry name" value="Dup_hybrid_motif"/>
</dbReference>
<dbReference type="Gene3D" id="2.70.70.10">
    <property type="entry name" value="Glucose Permease (Domain IIA)"/>
    <property type="match status" value="1"/>
</dbReference>
<dbReference type="InterPro" id="IPR016047">
    <property type="entry name" value="M23ase_b-sheet_dom"/>
</dbReference>
<sequence>MKNVFLILTLLLAQSGLNAQKVVDVSYTLDNQGRYIFSANSKAFCIYVLHLDFTTLDNLRCDHSLPYEAEVKPGLNKLLTLTPVDKTKDVKLNYRNSFRKGCLHPVVNLNFTYLLPTSPGLETQAYRILNAHGSSTPGGQDSGYSVRLRARPGDTIYSARRGVVSAMDVSNSENDAGASTTTNWNYIEIFHADGSFGQYGFVKKDGAFVKPGQVVEAGAPIGLVGGDQYGRGAEIRFSVSYYPGVPNTDIPLQFWTKGNGKGQLKHGGFYTSEFPKNLITAETVQKHPGPVKKPKPAH</sequence>
<feature type="signal peptide" evidence="1">
    <location>
        <begin position="1"/>
        <end position="19"/>
    </location>
</feature>
<evidence type="ECO:0000313" key="4">
    <source>
        <dbReference type="Proteomes" id="UP000607559"/>
    </source>
</evidence>
<proteinExistence type="predicted"/>
<organism evidence="3 4">
    <name type="scientific">Puia dinghuensis</name>
    <dbReference type="NCBI Taxonomy" id="1792502"/>
    <lineage>
        <taxon>Bacteria</taxon>
        <taxon>Pseudomonadati</taxon>
        <taxon>Bacteroidota</taxon>
        <taxon>Chitinophagia</taxon>
        <taxon>Chitinophagales</taxon>
        <taxon>Chitinophagaceae</taxon>
        <taxon>Puia</taxon>
    </lineage>
</organism>
<dbReference type="AlphaFoldDB" id="A0A8J2U626"/>
<dbReference type="RefSeq" id="WP_188927403.1">
    <property type="nucleotide sequence ID" value="NZ_BMJC01000001.1"/>
</dbReference>
<comment type="caution">
    <text evidence="3">The sequence shown here is derived from an EMBL/GenBank/DDBJ whole genome shotgun (WGS) entry which is preliminary data.</text>
</comment>
<keyword evidence="1" id="KW-0732">Signal</keyword>
<accession>A0A8J2U626</accession>
<dbReference type="CDD" id="cd12797">
    <property type="entry name" value="M23_peptidase"/>
    <property type="match status" value="1"/>
</dbReference>
<evidence type="ECO:0000259" key="2">
    <source>
        <dbReference type="Pfam" id="PF01551"/>
    </source>
</evidence>
<protein>
    <recommendedName>
        <fullName evidence="2">M23ase beta-sheet core domain-containing protein</fullName>
    </recommendedName>
</protein>
<feature type="domain" description="M23ase beta-sheet core" evidence="2">
    <location>
        <begin position="146"/>
        <end position="240"/>
    </location>
</feature>
<evidence type="ECO:0000256" key="1">
    <source>
        <dbReference type="SAM" id="SignalP"/>
    </source>
</evidence>
<feature type="chain" id="PRO_5035315892" description="M23ase beta-sheet core domain-containing protein" evidence="1">
    <location>
        <begin position="20"/>
        <end position="298"/>
    </location>
</feature>
<dbReference type="Pfam" id="PF01551">
    <property type="entry name" value="Peptidase_M23"/>
    <property type="match status" value="1"/>
</dbReference>
<evidence type="ECO:0000313" key="3">
    <source>
        <dbReference type="EMBL" id="GGA81519.1"/>
    </source>
</evidence>
<name>A0A8J2U626_9BACT</name>
<dbReference type="SUPFAM" id="SSF51261">
    <property type="entry name" value="Duplicated hybrid motif"/>
    <property type="match status" value="1"/>
</dbReference>